<accession>A0A812IWH3</accession>
<feature type="chain" id="PRO_5032819281" description="Sulfotransferase domain-containing protein" evidence="1">
    <location>
        <begin position="22"/>
        <end position="304"/>
    </location>
</feature>
<evidence type="ECO:0000313" key="3">
    <source>
        <dbReference type="Proteomes" id="UP000601435"/>
    </source>
</evidence>
<organism evidence="2 3">
    <name type="scientific">Symbiodinium necroappetens</name>
    <dbReference type="NCBI Taxonomy" id="1628268"/>
    <lineage>
        <taxon>Eukaryota</taxon>
        <taxon>Sar</taxon>
        <taxon>Alveolata</taxon>
        <taxon>Dinophyceae</taxon>
        <taxon>Suessiales</taxon>
        <taxon>Symbiodiniaceae</taxon>
        <taxon>Symbiodinium</taxon>
    </lineage>
</organism>
<dbReference type="Proteomes" id="UP000601435">
    <property type="component" value="Unassembled WGS sequence"/>
</dbReference>
<dbReference type="OrthoDB" id="419883at2759"/>
<name>A0A812IWH3_9DINO</name>
<evidence type="ECO:0008006" key="4">
    <source>
        <dbReference type="Google" id="ProtNLM"/>
    </source>
</evidence>
<keyword evidence="3" id="KW-1185">Reference proteome</keyword>
<evidence type="ECO:0000256" key="1">
    <source>
        <dbReference type="SAM" id="SignalP"/>
    </source>
</evidence>
<dbReference type="AlphaFoldDB" id="A0A812IWH3"/>
<keyword evidence="1" id="KW-0732">Signal</keyword>
<sequence length="304" mass="34817">MSILTAKWWPLIWLLCRYANAMVADASCEESNFLAMQFLQMTSSLNPEPHSSLKPWDVHYYIGVTYHKSGTHLMMQLWNLTFDALGAKPADMGQWSQPCYPNYCYAPDAPIQLWLNLYSPEKAQESRRDAADRGLRGLRVAGFVRDPVSMIVSAYCYHHRGEEPWNMVENPHNILTQMGPREGLAFLGERMLPKVTNMTDVFAHPANDTLRLDYEKTTASSDGFDSEMVKLIDFFFQGFISDEENALVLNATQMADLNRHPFLETEHSNDDDCEARTREYVPTMPAHLLAQYRSFQQRLGYAPA</sequence>
<protein>
    <recommendedName>
        <fullName evidence="4">Sulfotransferase domain-containing protein</fullName>
    </recommendedName>
</protein>
<proteinExistence type="predicted"/>
<reference evidence="2" key="1">
    <citation type="submission" date="2021-02" db="EMBL/GenBank/DDBJ databases">
        <authorList>
            <person name="Dougan E. K."/>
            <person name="Rhodes N."/>
            <person name="Thang M."/>
            <person name="Chan C."/>
        </authorList>
    </citation>
    <scope>NUCLEOTIDE SEQUENCE</scope>
</reference>
<comment type="caution">
    <text evidence="2">The sequence shown here is derived from an EMBL/GenBank/DDBJ whole genome shotgun (WGS) entry which is preliminary data.</text>
</comment>
<dbReference type="SUPFAM" id="SSF52540">
    <property type="entry name" value="P-loop containing nucleoside triphosphate hydrolases"/>
    <property type="match status" value="1"/>
</dbReference>
<dbReference type="EMBL" id="CAJNJA010005148">
    <property type="protein sequence ID" value="CAE7184170.1"/>
    <property type="molecule type" value="Genomic_DNA"/>
</dbReference>
<feature type="signal peptide" evidence="1">
    <location>
        <begin position="1"/>
        <end position="21"/>
    </location>
</feature>
<dbReference type="InterPro" id="IPR027417">
    <property type="entry name" value="P-loop_NTPase"/>
</dbReference>
<evidence type="ECO:0000313" key="2">
    <source>
        <dbReference type="EMBL" id="CAE7184170.1"/>
    </source>
</evidence>
<gene>
    <name evidence="2" type="ORF">SNEC2469_LOCUS822</name>
</gene>